<evidence type="ECO:0000256" key="4">
    <source>
        <dbReference type="ARBA" id="ARBA00022452"/>
    </source>
</evidence>
<dbReference type="PANTHER" id="PTHR30026">
    <property type="entry name" value="OUTER MEMBRANE PROTEIN TOLC"/>
    <property type="match status" value="1"/>
</dbReference>
<comment type="subcellular location">
    <subcellularLocation>
        <location evidence="1">Cell outer membrane</location>
    </subcellularLocation>
</comment>
<keyword evidence="6" id="KW-0472">Membrane</keyword>
<evidence type="ECO:0000256" key="7">
    <source>
        <dbReference type="ARBA" id="ARBA00023237"/>
    </source>
</evidence>
<keyword evidence="4" id="KW-1134">Transmembrane beta strand</keyword>
<keyword evidence="3" id="KW-0813">Transport</keyword>
<reference evidence="10 11" key="1">
    <citation type="submission" date="2023-09" db="EMBL/GenBank/DDBJ databases">
        <authorList>
            <person name="Rey-Velasco X."/>
        </authorList>
    </citation>
    <scope>NUCLEOTIDE SEQUENCE [LARGE SCALE GENOMIC DNA]</scope>
    <source>
        <strain evidence="10 11">P385</strain>
    </source>
</reference>
<dbReference type="InterPro" id="IPR051906">
    <property type="entry name" value="TolC-like"/>
</dbReference>
<evidence type="ECO:0000256" key="9">
    <source>
        <dbReference type="SAM" id="SignalP"/>
    </source>
</evidence>
<organism evidence="10 11">
    <name type="scientific">Spectribacter acetivorans</name>
    <dbReference type="NCBI Taxonomy" id="3075603"/>
    <lineage>
        <taxon>Bacteria</taxon>
        <taxon>Pseudomonadati</taxon>
        <taxon>Pseudomonadota</taxon>
        <taxon>Gammaproteobacteria</taxon>
        <taxon>Salinisphaerales</taxon>
        <taxon>Salinisphaeraceae</taxon>
        <taxon>Spectribacter</taxon>
    </lineage>
</organism>
<dbReference type="InterPro" id="IPR003423">
    <property type="entry name" value="OMP_efflux"/>
</dbReference>
<dbReference type="Pfam" id="PF02321">
    <property type="entry name" value="OEP"/>
    <property type="match status" value="2"/>
</dbReference>
<accession>A0ABU3B3T4</accession>
<dbReference type="RefSeq" id="WP_311656726.1">
    <property type="nucleotide sequence ID" value="NZ_JAVRHY010000001.1"/>
</dbReference>
<evidence type="ECO:0000256" key="3">
    <source>
        <dbReference type="ARBA" id="ARBA00022448"/>
    </source>
</evidence>
<evidence type="ECO:0000256" key="2">
    <source>
        <dbReference type="ARBA" id="ARBA00007613"/>
    </source>
</evidence>
<gene>
    <name evidence="10" type="ORF">RM531_01405</name>
</gene>
<dbReference type="PANTHER" id="PTHR30026:SF23">
    <property type="entry name" value="TO APRF-PUTATIVE OUTER MEMBRANE EFFLUX PROTEIN OR SECRETED ALKALINE PHOSPHATASE-RELATED"/>
    <property type="match status" value="1"/>
</dbReference>
<feature type="coiled-coil region" evidence="8">
    <location>
        <begin position="206"/>
        <end position="240"/>
    </location>
</feature>
<keyword evidence="7" id="KW-0998">Cell outer membrane</keyword>
<keyword evidence="11" id="KW-1185">Reference proteome</keyword>
<sequence length="520" mass="56710">MRRFTFLTGLFGSLFLAATAQGIEPDNTVAPPQTVDAPVTGPLELSVEEAVALALQANPELLAERQNPVIAGTFADVERARFDPSVFASASIGAEVSQQQFANTNENLLIERDTKSAAVGLRQYFPTGTDVELSVSQDKFESNRAPTQAGARVGLTLTQALLRGAGIGTNLVALRQARTDVAASAYQLRGFVATLVAEVERTYWQYLGARERIRILESSLELAERQVEQARQRIEAGTVARTELAAVKAEVARRRQALIDGRAEAERLKASLLRQINPPGQQDGERDIRLASEVEFTPGDDPVAAEHIDLALARRPEINEARLLLARNELQVVATRNGLLPRLDLFVTLGQTGFSDSFGEAYSQVDSGDTYDLSAALEFEYPLGNRAADAEDLRARREVVQAEASLANLGRLISAEVRNAVIEARRAAAQIDATAATLALQEETLEAEQARFEVGRSTSLLVAQAQRDLLAAQLDRADAFLAYRQALIDLYRLDGSLLIRRLIDAPGEKPPDLPWLDSRF</sequence>
<keyword evidence="8" id="KW-0175">Coiled coil</keyword>
<dbReference type="Proteomes" id="UP001259982">
    <property type="component" value="Unassembled WGS sequence"/>
</dbReference>
<evidence type="ECO:0000256" key="5">
    <source>
        <dbReference type="ARBA" id="ARBA00022692"/>
    </source>
</evidence>
<feature type="chain" id="PRO_5047101128" evidence="9">
    <location>
        <begin position="23"/>
        <end position="520"/>
    </location>
</feature>
<evidence type="ECO:0000256" key="6">
    <source>
        <dbReference type="ARBA" id="ARBA00023136"/>
    </source>
</evidence>
<evidence type="ECO:0000256" key="8">
    <source>
        <dbReference type="SAM" id="Coils"/>
    </source>
</evidence>
<dbReference type="EMBL" id="JAVRHY010000001">
    <property type="protein sequence ID" value="MDT0617122.1"/>
    <property type="molecule type" value="Genomic_DNA"/>
</dbReference>
<keyword evidence="5" id="KW-0812">Transmembrane</keyword>
<comment type="similarity">
    <text evidence="2">Belongs to the outer membrane factor (OMF) (TC 1.B.17) family.</text>
</comment>
<proteinExistence type="inferred from homology"/>
<protein>
    <submittedName>
        <fullName evidence="10">TolC family protein</fullName>
    </submittedName>
</protein>
<dbReference type="SUPFAM" id="SSF56954">
    <property type="entry name" value="Outer membrane efflux proteins (OEP)"/>
    <property type="match status" value="1"/>
</dbReference>
<evidence type="ECO:0000313" key="11">
    <source>
        <dbReference type="Proteomes" id="UP001259982"/>
    </source>
</evidence>
<dbReference type="Gene3D" id="1.20.1600.10">
    <property type="entry name" value="Outer membrane efflux proteins (OEP)"/>
    <property type="match status" value="1"/>
</dbReference>
<evidence type="ECO:0000256" key="1">
    <source>
        <dbReference type="ARBA" id="ARBA00004442"/>
    </source>
</evidence>
<comment type="caution">
    <text evidence="10">The sequence shown here is derived from an EMBL/GenBank/DDBJ whole genome shotgun (WGS) entry which is preliminary data.</text>
</comment>
<evidence type="ECO:0000313" key="10">
    <source>
        <dbReference type="EMBL" id="MDT0617122.1"/>
    </source>
</evidence>
<feature type="signal peptide" evidence="9">
    <location>
        <begin position="1"/>
        <end position="22"/>
    </location>
</feature>
<name>A0ABU3B3T4_9GAMM</name>
<keyword evidence="9" id="KW-0732">Signal</keyword>